<dbReference type="PANTHER" id="PTHR48050">
    <property type="entry name" value="STEROL 3-BETA-GLUCOSYLTRANSFERASE"/>
    <property type="match status" value="1"/>
</dbReference>
<dbReference type="OrthoDB" id="5488434at2"/>
<evidence type="ECO:0000313" key="7">
    <source>
        <dbReference type="Proteomes" id="UP000000328"/>
    </source>
</evidence>
<dbReference type="PATRIC" id="fig|749927.5.peg.5596"/>
<feature type="domain" description="Erythromycin biosynthesis protein CIII-like C-terminal" evidence="4">
    <location>
        <begin position="242"/>
        <end position="383"/>
    </location>
</feature>
<dbReference type="InterPro" id="IPR050426">
    <property type="entry name" value="Glycosyltransferase_28"/>
</dbReference>
<protein>
    <submittedName>
        <fullName evidence="6">Putative glycosyl transferase</fullName>
    </submittedName>
</protein>
<evidence type="ECO:0000256" key="2">
    <source>
        <dbReference type="ARBA" id="ARBA00022676"/>
    </source>
</evidence>
<keyword evidence="3 6" id="KW-0808">Transferase</keyword>
<dbReference type="Proteomes" id="UP000000328">
    <property type="component" value="Chromosome"/>
</dbReference>
<accession>A0A0H3DAP6</accession>
<dbReference type="KEGG" id="amd:AMED_5398"/>
<dbReference type="CDD" id="cd03784">
    <property type="entry name" value="GT1_Gtf-like"/>
    <property type="match status" value="1"/>
</dbReference>
<dbReference type="InterPro" id="IPR048284">
    <property type="entry name" value="EryCIII-like_N"/>
</dbReference>
<comment type="similarity">
    <text evidence="1">Belongs to the glycosyltransferase 28 family.</text>
</comment>
<evidence type="ECO:0000256" key="3">
    <source>
        <dbReference type="ARBA" id="ARBA00022679"/>
    </source>
</evidence>
<dbReference type="FunFam" id="3.40.50.2000:FF:000072">
    <property type="entry name" value="Glycosyl transferase"/>
    <property type="match status" value="1"/>
</dbReference>
<dbReference type="Gene3D" id="3.40.50.2000">
    <property type="entry name" value="Glycogen Phosphorylase B"/>
    <property type="match status" value="2"/>
</dbReference>
<evidence type="ECO:0000259" key="5">
    <source>
        <dbReference type="Pfam" id="PF21036"/>
    </source>
</evidence>
<dbReference type="SUPFAM" id="SSF53756">
    <property type="entry name" value="UDP-Glycosyltransferase/glycogen phosphorylase"/>
    <property type="match status" value="1"/>
</dbReference>
<dbReference type="EMBL" id="CP002000">
    <property type="protein sequence ID" value="ADJ47158.1"/>
    <property type="molecule type" value="Genomic_DNA"/>
</dbReference>
<dbReference type="InterPro" id="IPR010610">
    <property type="entry name" value="EryCIII-like_C"/>
</dbReference>
<sequence>MRVLITTWNWNTLYFPLVPLAWSLRAQGHEVVVATQPGLAGTVLRSGLPAAAVGESVDAGAMMGGFLRRLADAEGVNPPHWRDMHRHGTQNCRLGVAACWTMMDGLLDFARRWRPDVVLYEAWTYAGPMVADLLGVPAIRHTWGIDYAGLFREFEAEALAEVRAHWGLDEVPSLAAVSVDPCPPQLQIASPGSRLLMQYVPYNGPGVLPDWLHEPSPRKRVCVSWGTSSGRFDRKMVVTGQVVRAVAGLDVEVVAAVTAADADLIGELPANVRVVSGVPFNALLPRCDLVISHAGLGTVMTALASGTPQLLVPQMTDTALNAELLAENGCGEFVLPSDATDEVLREKAARMLGDPAFSAATASVRDAMRQLPTPNEMAAHLTSLTSSMV</sequence>
<evidence type="ECO:0000259" key="4">
    <source>
        <dbReference type="Pfam" id="PF06722"/>
    </source>
</evidence>
<feature type="domain" description="Erythromycin biosynthesis protein CIII-like N-terminal" evidence="5">
    <location>
        <begin position="22"/>
        <end position="226"/>
    </location>
</feature>
<evidence type="ECO:0000313" key="6">
    <source>
        <dbReference type="EMBL" id="ADJ47158.1"/>
    </source>
</evidence>
<dbReference type="RefSeq" id="WP_013227218.1">
    <property type="nucleotide sequence ID" value="NC_014318.1"/>
</dbReference>
<dbReference type="AlphaFoldDB" id="A0A0H3DAP6"/>
<dbReference type="HOGENOM" id="CLU_000537_7_4_11"/>
<dbReference type="GO" id="GO:0008194">
    <property type="term" value="F:UDP-glycosyltransferase activity"/>
    <property type="evidence" value="ECO:0007669"/>
    <property type="project" value="InterPro"/>
</dbReference>
<dbReference type="GO" id="GO:0016758">
    <property type="term" value="F:hexosyltransferase activity"/>
    <property type="evidence" value="ECO:0007669"/>
    <property type="project" value="UniProtKB-ARBA"/>
</dbReference>
<evidence type="ECO:0000256" key="1">
    <source>
        <dbReference type="ARBA" id="ARBA00006962"/>
    </source>
</evidence>
<organism evidence="6 7">
    <name type="scientific">Amycolatopsis mediterranei (strain U-32)</name>
    <dbReference type="NCBI Taxonomy" id="749927"/>
    <lineage>
        <taxon>Bacteria</taxon>
        <taxon>Bacillati</taxon>
        <taxon>Actinomycetota</taxon>
        <taxon>Actinomycetes</taxon>
        <taxon>Pseudonocardiales</taxon>
        <taxon>Pseudonocardiaceae</taxon>
        <taxon>Amycolatopsis</taxon>
    </lineage>
</organism>
<dbReference type="InterPro" id="IPR002213">
    <property type="entry name" value="UDP_glucos_trans"/>
</dbReference>
<dbReference type="GeneID" id="92873106"/>
<dbReference type="eggNOG" id="COG1819">
    <property type="taxonomic scope" value="Bacteria"/>
</dbReference>
<dbReference type="PANTHER" id="PTHR48050:SF13">
    <property type="entry name" value="STEROL 3-BETA-GLUCOSYLTRANSFERASE UGT80A2"/>
    <property type="match status" value="1"/>
</dbReference>
<dbReference type="Pfam" id="PF21036">
    <property type="entry name" value="EryCIII-like_N"/>
    <property type="match status" value="1"/>
</dbReference>
<reference evidence="6 7" key="1">
    <citation type="journal article" date="2010" name="Cell Res.">
        <title>Complete genome sequence of the rifamycin SV-producing Amycolatopsis mediterranei U32 revealed its genetic characteristics in phylogeny and metabolism.</title>
        <authorList>
            <person name="Zhao W."/>
            <person name="Zhong Y."/>
            <person name="Yuan H."/>
            <person name="Wang J."/>
            <person name="Zheng H."/>
            <person name="Wang Y."/>
            <person name="Cen X."/>
            <person name="Xu F."/>
            <person name="Bai J."/>
            <person name="Han X."/>
            <person name="Lu G."/>
            <person name="Zhu Y."/>
            <person name="Shao Z."/>
            <person name="Yan H."/>
            <person name="Li C."/>
            <person name="Peng N."/>
            <person name="Zhang Z."/>
            <person name="Zhang Y."/>
            <person name="Lin W."/>
            <person name="Fan Y."/>
            <person name="Qin Z."/>
            <person name="Hu Y."/>
            <person name="Zhu B."/>
            <person name="Wang S."/>
            <person name="Ding X."/>
            <person name="Zhao G.P."/>
        </authorList>
    </citation>
    <scope>NUCLEOTIDE SEQUENCE [LARGE SCALE GENOMIC DNA]</scope>
    <source>
        <strain evidence="7">U-32</strain>
    </source>
</reference>
<keyword evidence="2" id="KW-0328">Glycosyltransferase</keyword>
<dbReference type="GO" id="GO:0017000">
    <property type="term" value="P:antibiotic biosynthetic process"/>
    <property type="evidence" value="ECO:0007669"/>
    <property type="project" value="UniProtKB-ARBA"/>
</dbReference>
<name>A0A0H3DAP6_AMYMU</name>
<dbReference type="Pfam" id="PF06722">
    <property type="entry name" value="EryCIII-like_C"/>
    <property type="match status" value="1"/>
</dbReference>
<gene>
    <name evidence="6" type="ordered locus">AMED_5398</name>
</gene>
<proteinExistence type="inferred from homology"/>